<name>A0A387BS82_9MICO</name>
<organism evidence="1 2">
    <name type="scientific">Gryllotalpicola protaetiae</name>
    <dbReference type="NCBI Taxonomy" id="2419771"/>
    <lineage>
        <taxon>Bacteria</taxon>
        <taxon>Bacillati</taxon>
        <taxon>Actinomycetota</taxon>
        <taxon>Actinomycetes</taxon>
        <taxon>Micrococcales</taxon>
        <taxon>Microbacteriaceae</taxon>
        <taxon>Gryllotalpicola</taxon>
    </lineage>
</organism>
<dbReference type="AlphaFoldDB" id="A0A387BS82"/>
<keyword evidence="2" id="KW-1185">Reference proteome</keyword>
<protein>
    <submittedName>
        <fullName evidence="1">Uncharacterized protein</fullName>
    </submittedName>
</protein>
<dbReference type="Proteomes" id="UP000275069">
    <property type="component" value="Chromosome"/>
</dbReference>
<reference evidence="1 2" key="1">
    <citation type="submission" date="2018-09" db="EMBL/GenBank/DDBJ databases">
        <title>Genome sequencing of strain 2DFW10M-5.</title>
        <authorList>
            <person name="Heo J."/>
            <person name="Kim S.-J."/>
            <person name="Kwon S.-W."/>
        </authorList>
    </citation>
    <scope>NUCLEOTIDE SEQUENCE [LARGE SCALE GENOMIC DNA]</scope>
    <source>
        <strain evidence="1 2">2DFW10M-5</strain>
    </source>
</reference>
<evidence type="ECO:0000313" key="1">
    <source>
        <dbReference type="EMBL" id="AYG03866.1"/>
    </source>
</evidence>
<evidence type="ECO:0000313" key="2">
    <source>
        <dbReference type="Proteomes" id="UP000275069"/>
    </source>
</evidence>
<dbReference type="KEGG" id="gry:D7I44_10185"/>
<proteinExistence type="predicted"/>
<sequence length="206" mass="22680">MDDRTWFKVKTGDERGVVGELPSVTDEAVPSDGWWLAAAGHRKADTPSQDFYGRITEEAARQGKGTGKVSTEHLLPTDFDYRRWKAELATLSIESIHQVVREVIARSALDGKLWTAGVPGYTIGAQVRRIEGDSYLAICAEGYYDPNMVAVILHSVPDVNAEDWLPEPGEVLGIKPDLGQIVFSTIIPPRALARLIDDFEDEQASS</sequence>
<dbReference type="EMBL" id="CP032624">
    <property type="protein sequence ID" value="AYG03866.1"/>
    <property type="molecule type" value="Genomic_DNA"/>
</dbReference>
<dbReference type="OrthoDB" id="3830861at2"/>
<accession>A0A387BS82</accession>
<gene>
    <name evidence="1" type="ORF">D7I44_10185</name>
</gene>